<proteinExistence type="predicted"/>
<name>W9SB05_9ROSA</name>
<gene>
    <name evidence="2" type="ORF">L484_011759</name>
</gene>
<keyword evidence="1" id="KW-0443">Lipid metabolism</keyword>
<protein>
    <submittedName>
        <fullName evidence="2">Uncharacterized protein</fullName>
    </submittedName>
</protein>
<dbReference type="EMBL" id="KE345247">
    <property type="protein sequence ID" value="EXB96714.1"/>
    <property type="molecule type" value="Genomic_DNA"/>
</dbReference>
<keyword evidence="3" id="KW-1185">Reference proteome</keyword>
<dbReference type="Gene3D" id="3.40.1090.10">
    <property type="entry name" value="Cytosolic phospholipase A2 catalytic domain"/>
    <property type="match status" value="1"/>
</dbReference>
<sequence>MGPKYDGKYLHNLINGLLGTTRLHETLTYISFVALGEVIKQVAQKNPNFKADQPVDCSRFVVISLGTGSNKTEQKYNAKLAATWGPLSWIYNNGSTPIIDAFSESSVDMINHHNSLFFHALGSTKKNLNNLVEVRKLKKPVSRINLATGLYEPIKNGVTNEEELKRFAKLLSDERKLRLSKAKTA</sequence>
<evidence type="ECO:0000313" key="3">
    <source>
        <dbReference type="Proteomes" id="UP000030645"/>
    </source>
</evidence>
<dbReference type="PANTHER" id="PTHR32176">
    <property type="entry name" value="XYLOSE ISOMERASE"/>
    <property type="match status" value="1"/>
</dbReference>
<accession>W9SB05</accession>
<keyword evidence="1" id="KW-0442">Lipid degradation</keyword>
<dbReference type="PANTHER" id="PTHR32176:SF92">
    <property type="entry name" value="XYLOSE ISOMERASE"/>
    <property type="match status" value="1"/>
</dbReference>
<dbReference type="GO" id="GO:0016042">
    <property type="term" value="P:lipid catabolic process"/>
    <property type="evidence" value="ECO:0007669"/>
    <property type="project" value="UniProtKB-KW"/>
</dbReference>
<evidence type="ECO:0000256" key="1">
    <source>
        <dbReference type="ARBA" id="ARBA00022963"/>
    </source>
</evidence>
<dbReference type="GO" id="GO:0047372">
    <property type="term" value="F:monoacylglycerol lipase activity"/>
    <property type="evidence" value="ECO:0007669"/>
    <property type="project" value="TreeGrafter"/>
</dbReference>
<dbReference type="Proteomes" id="UP000030645">
    <property type="component" value="Unassembled WGS sequence"/>
</dbReference>
<dbReference type="STRING" id="981085.W9SB05"/>
<reference evidence="3" key="1">
    <citation type="submission" date="2013-01" db="EMBL/GenBank/DDBJ databases">
        <title>Draft Genome Sequence of a Mulberry Tree, Morus notabilis C.K. Schneid.</title>
        <authorList>
            <person name="He N."/>
            <person name="Zhao S."/>
        </authorList>
    </citation>
    <scope>NUCLEOTIDE SEQUENCE</scope>
</reference>
<evidence type="ECO:0000313" key="2">
    <source>
        <dbReference type="EMBL" id="EXB96714.1"/>
    </source>
</evidence>
<dbReference type="eggNOG" id="KOG0513">
    <property type="taxonomic scope" value="Eukaryota"/>
</dbReference>
<dbReference type="AlphaFoldDB" id="W9SB05"/>
<dbReference type="GO" id="GO:0004620">
    <property type="term" value="F:phospholipase activity"/>
    <property type="evidence" value="ECO:0007669"/>
    <property type="project" value="TreeGrafter"/>
</dbReference>
<organism evidence="2 3">
    <name type="scientific">Morus notabilis</name>
    <dbReference type="NCBI Taxonomy" id="981085"/>
    <lineage>
        <taxon>Eukaryota</taxon>
        <taxon>Viridiplantae</taxon>
        <taxon>Streptophyta</taxon>
        <taxon>Embryophyta</taxon>
        <taxon>Tracheophyta</taxon>
        <taxon>Spermatophyta</taxon>
        <taxon>Magnoliopsida</taxon>
        <taxon>eudicotyledons</taxon>
        <taxon>Gunneridae</taxon>
        <taxon>Pentapetalae</taxon>
        <taxon>rosids</taxon>
        <taxon>fabids</taxon>
        <taxon>Rosales</taxon>
        <taxon>Moraceae</taxon>
        <taxon>Moreae</taxon>
        <taxon>Morus</taxon>
    </lineage>
</organism>